<dbReference type="GO" id="GO:0016020">
    <property type="term" value="C:membrane"/>
    <property type="evidence" value="ECO:0007669"/>
    <property type="project" value="InterPro"/>
</dbReference>
<dbReference type="SMART" id="SM00900">
    <property type="entry name" value="FMN_bind"/>
    <property type="match status" value="1"/>
</dbReference>
<keyword evidence="1" id="KW-0472">Membrane</keyword>
<feature type="domain" description="FMN-binding" evidence="2">
    <location>
        <begin position="63"/>
        <end position="149"/>
    </location>
</feature>
<name>A0A1I5EVL3_9FIRM</name>
<dbReference type="Proteomes" id="UP000198806">
    <property type="component" value="Unassembled WGS sequence"/>
</dbReference>
<keyword evidence="1" id="KW-1133">Transmembrane helix</keyword>
<organism evidence="3 4">
    <name type="scientific">Anaerocolumna aminovalerica</name>
    <dbReference type="NCBI Taxonomy" id="1527"/>
    <lineage>
        <taxon>Bacteria</taxon>
        <taxon>Bacillati</taxon>
        <taxon>Bacillota</taxon>
        <taxon>Clostridia</taxon>
        <taxon>Lachnospirales</taxon>
        <taxon>Lachnospiraceae</taxon>
        <taxon>Anaerocolumna</taxon>
    </lineage>
</organism>
<keyword evidence="1" id="KW-0812">Transmembrane</keyword>
<gene>
    <name evidence="3" type="ORF">SAMN04489757_11117</name>
</gene>
<dbReference type="RefSeq" id="WP_091685902.1">
    <property type="nucleotide sequence ID" value="NZ_BAABFM010000085.1"/>
</dbReference>
<evidence type="ECO:0000256" key="1">
    <source>
        <dbReference type="SAM" id="Phobius"/>
    </source>
</evidence>
<protein>
    <submittedName>
        <fullName evidence="3">Uncharacterized protein, contains FMN-binding domain</fullName>
    </submittedName>
</protein>
<accession>A0A1I5EVL3</accession>
<dbReference type="OrthoDB" id="307864at2"/>
<dbReference type="Pfam" id="PF04205">
    <property type="entry name" value="FMN_bind"/>
    <property type="match status" value="1"/>
</dbReference>
<sequence length="155" mass="16921">MGTSKSSGNRIRVWHIILIILGLGILGAIIALLADTPERQKLKILTIERIDFTNLQDGIYVGEYKGRKNHFRDVTLEVTISTGKITDIRILKGALDGNGNPVKMTGGMTMVDLFQKVIGAQSLQVDTISGATLTSKAHLKALENALKQAIKNRKI</sequence>
<dbReference type="AlphaFoldDB" id="A0A1I5EVL3"/>
<feature type="transmembrane region" description="Helical" evidence="1">
    <location>
        <begin position="12"/>
        <end position="34"/>
    </location>
</feature>
<dbReference type="EMBL" id="FOWD01000011">
    <property type="protein sequence ID" value="SFO15416.1"/>
    <property type="molecule type" value="Genomic_DNA"/>
</dbReference>
<evidence type="ECO:0000259" key="2">
    <source>
        <dbReference type="SMART" id="SM00900"/>
    </source>
</evidence>
<dbReference type="Gene3D" id="3.90.1010.20">
    <property type="match status" value="1"/>
</dbReference>
<reference evidence="3 4" key="1">
    <citation type="submission" date="2016-10" db="EMBL/GenBank/DDBJ databases">
        <authorList>
            <person name="de Groot N.N."/>
        </authorList>
    </citation>
    <scope>NUCLEOTIDE SEQUENCE [LARGE SCALE GENOMIC DNA]</scope>
    <source>
        <strain evidence="3 4">DSM 1283</strain>
    </source>
</reference>
<dbReference type="InterPro" id="IPR007329">
    <property type="entry name" value="FMN-bd"/>
</dbReference>
<proteinExistence type="predicted"/>
<dbReference type="GO" id="GO:0010181">
    <property type="term" value="F:FMN binding"/>
    <property type="evidence" value="ECO:0007669"/>
    <property type="project" value="InterPro"/>
</dbReference>
<evidence type="ECO:0000313" key="3">
    <source>
        <dbReference type="EMBL" id="SFO15416.1"/>
    </source>
</evidence>
<evidence type="ECO:0000313" key="4">
    <source>
        <dbReference type="Proteomes" id="UP000198806"/>
    </source>
</evidence>
<keyword evidence="4" id="KW-1185">Reference proteome</keyword>
<dbReference type="STRING" id="1527.SAMN04489757_11117"/>